<evidence type="ECO:0000256" key="5">
    <source>
        <dbReference type="ARBA" id="ARBA00022692"/>
    </source>
</evidence>
<feature type="transmembrane region" description="Helical" evidence="8">
    <location>
        <begin position="309"/>
        <end position="340"/>
    </location>
</feature>
<evidence type="ECO:0000256" key="7">
    <source>
        <dbReference type="ARBA" id="ARBA00023136"/>
    </source>
</evidence>
<feature type="transmembrane region" description="Helical" evidence="8">
    <location>
        <begin position="17"/>
        <end position="35"/>
    </location>
</feature>
<keyword evidence="7 8" id="KW-0472">Membrane</keyword>
<feature type="transmembrane region" description="Helical" evidence="8">
    <location>
        <begin position="41"/>
        <end position="62"/>
    </location>
</feature>
<dbReference type="PANTHER" id="PTHR21716:SF53">
    <property type="entry name" value="PERMEASE PERM-RELATED"/>
    <property type="match status" value="1"/>
</dbReference>
<keyword evidence="4" id="KW-1003">Cell membrane</keyword>
<sequence length="364" mass="37711">MDSEDGIPGTLKFLSGVTWRLLVLVAGLVVIGIVFNTIFPVVFALFFAMLVTAWTSPVMNLFNRIMPKVIAMILALLAIGSAIVLVLYSVVTSTISEGPKLAASIQSGFADIEQWLQTGPFHLDDADISNLLEQAKGVGADVAKGVLGDALGAAGSIGTLIIAGSVFIFGVIFFLMAPAAIWAWVISWIPRKASHHIDVAGRIAWDSISGYTRGIVIVAFLDALLVFIGLLILGVPLAPALAAVVFIGAFIPVIGAPVATFFAAIVALAEKGPLIAVLVIVLTIIVGSFDGDVMQPLVMGKAVNLHPLAIVIAIAAGAIALGIVGALIAVPIAGAVYGIAKYVTGRDPEHPFNDEPEPQPVAAA</sequence>
<evidence type="ECO:0000256" key="8">
    <source>
        <dbReference type="SAM" id="Phobius"/>
    </source>
</evidence>
<accession>A0A6J7N2C8</accession>
<feature type="transmembrane region" description="Helical" evidence="8">
    <location>
        <begin position="69"/>
        <end position="91"/>
    </location>
</feature>
<feature type="transmembrane region" description="Helical" evidence="8">
    <location>
        <begin position="240"/>
        <end position="265"/>
    </location>
</feature>
<dbReference type="Pfam" id="PF01594">
    <property type="entry name" value="AI-2E_transport"/>
    <property type="match status" value="1"/>
</dbReference>
<feature type="transmembrane region" description="Helical" evidence="8">
    <location>
        <begin position="272"/>
        <end position="289"/>
    </location>
</feature>
<evidence type="ECO:0000256" key="3">
    <source>
        <dbReference type="ARBA" id="ARBA00022448"/>
    </source>
</evidence>
<dbReference type="PANTHER" id="PTHR21716">
    <property type="entry name" value="TRANSMEMBRANE PROTEIN"/>
    <property type="match status" value="1"/>
</dbReference>
<comment type="similarity">
    <text evidence="2">Belongs to the autoinducer-2 exporter (AI-2E) (TC 2.A.86) family.</text>
</comment>
<evidence type="ECO:0000256" key="2">
    <source>
        <dbReference type="ARBA" id="ARBA00009773"/>
    </source>
</evidence>
<protein>
    <submittedName>
        <fullName evidence="9">Unannotated protein</fullName>
    </submittedName>
</protein>
<organism evidence="9">
    <name type="scientific">freshwater metagenome</name>
    <dbReference type="NCBI Taxonomy" id="449393"/>
    <lineage>
        <taxon>unclassified sequences</taxon>
        <taxon>metagenomes</taxon>
        <taxon>ecological metagenomes</taxon>
    </lineage>
</organism>
<reference evidence="9" key="1">
    <citation type="submission" date="2020-05" db="EMBL/GenBank/DDBJ databases">
        <authorList>
            <person name="Chiriac C."/>
            <person name="Salcher M."/>
            <person name="Ghai R."/>
            <person name="Kavagutti S V."/>
        </authorList>
    </citation>
    <scope>NUCLEOTIDE SEQUENCE</scope>
</reference>
<name>A0A6J7N2C8_9ZZZZ</name>
<feature type="transmembrane region" description="Helical" evidence="8">
    <location>
        <begin position="160"/>
        <end position="189"/>
    </location>
</feature>
<dbReference type="AlphaFoldDB" id="A0A6J7N2C8"/>
<evidence type="ECO:0000313" key="9">
    <source>
        <dbReference type="EMBL" id="CAB4987491.1"/>
    </source>
</evidence>
<dbReference type="GO" id="GO:0005886">
    <property type="term" value="C:plasma membrane"/>
    <property type="evidence" value="ECO:0007669"/>
    <property type="project" value="UniProtKB-SubCell"/>
</dbReference>
<feature type="transmembrane region" description="Helical" evidence="8">
    <location>
        <begin position="210"/>
        <end position="234"/>
    </location>
</feature>
<evidence type="ECO:0000256" key="1">
    <source>
        <dbReference type="ARBA" id="ARBA00004651"/>
    </source>
</evidence>
<evidence type="ECO:0000256" key="6">
    <source>
        <dbReference type="ARBA" id="ARBA00022989"/>
    </source>
</evidence>
<gene>
    <name evidence="9" type="ORF">UFOPK3957_00818</name>
</gene>
<keyword evidence="3" id="KW-0813">Transport</keyword>
<dbReference type="GO" id="GO:0055085">
    <property type="term" value="P:transmembrane transport"/>
    <property type="evidence" value="ECO:0007669"/>
    <property type="project" value="TreeGrafter"/>
</dbReference>
<keyword evidence="6 8" id="KW-1133">Transmembrane helix</keyword>
<proteinExistence type="inferred from homology"/>
<dbReference type="InterPro" id="IPR002549">
    <property type="entry name" value="AI-2E-like"/>
</dbReference>
<dbReference type="EMBL" id="CAFBOM010000122">
    <property type="protein sequence ID" value="CAB4987491.1"/>
    <property type="molecule type" value="Genomic_DNA"/>
</dbReference>
<keyword evidence="5 8" id="KW-0812">Transmembrane</keyword>
<comment type="subcellular location">
    <subcellularLocation>
        <location evidence="1">Cell membrane</location>
        <topology evidence="1">Multi-pass membrane protein</topology>
    </subcellularLocation>
</comment>
<evidence type="ECO:0000256" key="4">
    <source>
        <dbReference type="ARBA" id="ARBA00022475"/>
    </source>
</evidence>